<feature type="region of interest" description="Disordered" evidence="7">
    <location>
        <begin position="1"/>
        <end position="60"/>
    </location>
</feature>
<dbReference type="RefSeq" id="WP_244601552.1">
    <property type="nucleotide sequence ID" value="NZ_UWOC01000135.1"/>
</dbReference>
<dbReference type="Proteomes" id="UP000289200">
    <property type="component" value="Unassembled WGS sequence"/>
</dbReference>
<dbReference type="InterPro" id="IPR023828">
    <property type="entry name" value="Peptidase_S8_Ser-AS"/>
</dbReference>
<accession>A0A447CU09</accession>
<keyword evidence="4 6" id="KW-0720">Serine protease</keyword>
<keyword evidence="3 6" id="KW-0378">Hydrolase</keyword>
<keyword evidence="2 6" id="KW-0645">Protease</keyword>
<dbReference type="PROSITE" id="PS00138">
    <property type="entry name" value="SUBTILASE_SER"/>
    <property type="match status" value="1"/>
</dbReference>
<dbReference type="PANTHER" id="PTHR43806">
    <property type="entry name" value="PEPTIDASE S8"/>
    <property type="match status" value="1"/>
</dbReference>
<dbReference type="InterPro" id="IPR000209">
    <property type="entry name" value="Peptidase_S8/S53_dom"/>
</dbReference>
<dbReference type="PROSITE" id="PS51892">
    <property type="entry name" value="SUBTILASE"/>
    <property type="match status" value="1"/>
</dbReference>
<dbReference type="GO" id="GO:0004252">
    <property type="term" value="F:serine-type endopeptidase activity"/>
    <property type="evidence" value="ECO:0007669"/>
    <property type="project" value="UniProtKB-UniRule"/>
</dbReference>
<evidence type="ECO:0000256" key="4">
    <source>
        <dbReference type="ARBA" id="ARBA00022825"/>
    </source>
</evidence>
<dbReference type="AlphaFoldDB" id="A0A447CU09"/>
<comment type="similarity">
    <text evidence="1 6">Belongs to the peptidase S8 family.</text>
</comment>
<keyword evidence="10" id="KW-1185">Reference proteome</keyword>
<feature type="active site" description="Charge relay system" evidence="5 6">
    <location>
        <position position="652"/>
    </location>
</feature>
<dbReference type="PRINTS" id="PR00723">
    <property type="entry name" value="SUBTILISIN"/>
</dbReference>
<evidence type="ECO:0000256" key="1">
    <source>
        <dbReference type="ARBA" id="ARBA00011073"/>
    </source>
</evidence>
<evidence type="ECO:0000256" key="2">
    <source>
        <dbReference type="ARBA" id="ARBA00022670"/>
    </source>
</evidence>
<dbReference type="EMBL" id="UWOC01000135">
    <property type="protein sequence ID" value="VCU08747.1"/>
    <property type="molecule type" value="Genomic_DNA"/>
</dbReference>
<dbReference type="InterPro" id="IPR015500">
    <property type="entry name" value="Peptidase_S8_subtilisin-rel"/>
</dbReference>
<dbReference type="InterPro" id="IPR036852">
    <property type="entry name" value="Peptidase_S8/S53_dom_sf"/>
</dbReference>
<dbReference type="PANTHER" id="PTHR43806:SF11">
    <property type="entry name" value="CEREVISIN-RELATED"/>
    <property type="match status" value="1"/>
</dbReference>
<evidence type="ECO:0000256" key="7">
    <source>
        <dbReference type="SAM" id="MobiDB-lite"/>
    </source>
</evidence>
<evidence type="ECO:0000313" key="10">
    <source>
        <dbReference type="Proteomes" id="UP000289200"/>
    </source>
</evidence>
<dbReference type="Pfam" id="PF00082">
    <property type="entry name" value="Peptidase_S8"/>
    <property type="match status" value="2"/>
</dbReference>
<feature type="active site" description="Charge relay system" evidence="5 6">
    <location>
        <position position="261"/>
    </location>
</feature>
<evidence type="ECO:0000256" key="5">
    <source>
        <dbReference type="PIRSR" id="PIRSR615500-1"/>
    </source>
</evidence>
<feature type="compositionally biased region" description="Basic and acidic residues" evidence="7">
    <location>
        <begin position="15"/>
        <end position="31"/>
    </location>
</feature>
<proteinExistence type="inferred from homology"/>
<evidence type="ECO:0000259" key="8">
    <source>
        <dbReference type="Pfam" id="PF00082"/>
    </source>
</evidence>
<dbReference type="InterPro" id="IPR050131">
    <property type="entry name" value="Peptidase_S8_subtilisin-like"/>
</dbReference>
<dbReference type="Gene3D" id="2.60.120.1290">
    <property type="match status" value="1"/>
</dbReference>
<gene>
    <name evidence="9" type="ORF">RHODGE_RHODGE_01910</name>
</gene>
<dbReference type="GO" id="GO:0006508">
    <property type="term" value="P:proteolysis"/>
    <property type="evidence" value="ECO:0007669"/>
    <property type="project" value="UniProtKB-KW"/>
</dbReference>
<reference evidence="10" key="1">
    <citation type="submission" date="2018-10" db="EMBL/GenBank/DDBJ databases">
        <authorList>
            <person name="Peiro R."/>
            <person name="Begona"/>
            <person name="Cbmso G."/>
            <person name="Lopez M."/>
            <person name="Gonzalez S."/>
            <person name="Sacristan E."/>
            <person name="Castillo E."/>
        </authorList>
    </citation>
    <scope>NUCLEOTIDE SEQUENCE [LARGE SCALE GENOMIC DNA]</scope>
</reference>
<comment type="caution">
    <text evidence="9">The sequence shown here is derived from an EMBL/GenBank/DDBJ whole genome shotgun (WGS) entry which is preliminary data.</text>
</comment>
<protein>
    <recommendedName>
        <fullName evidence="8">Peptidase S8/S53 domain-containing protein</fullName>
    </recommendedName>
</protein>
<feature type="domain" description="Peptidase S8/S53" evidence="8">
    <location>
        <begin position="589"/>
        <end position="708"/>
    </location>
</feature>
<feature type="domain" description="Peptidase S8/S53" evidence="8">
    <location>
        <begin position="252"/>
        <end position="451"/>
    </location>
</feature>
<organism evidence="9 10">
    <name type="scientific">Rhodoplanes serenus</name>
    <dbReference type="NCBI Taxonomy" id="200615"/>
    <lineage>
        <taxon>Bacteria</taxon>
        <taxon>Pseudomonadati</taxon>
        <taxon>Pseudomonadota</taxon>
        <taxon>Alphaproteobacteria</taxon>
        <taxon>Hyphomicrobiales</taxon>
        <taxon>Nitrobacteraceae</taxon>
        <taxon>Rhodoplanes</taxon>
    </lineage>
</organism>
<feature type="active site" description="Charge relay system" evidence="5 6">
    <location>
        <position position="335"/>
    </location>
</feature>
<dbReference type="SUPFAM" id="SSF52743">
    <property type="entry name" value="Subtilisin-like"/>
    <property type="match status" value="1"/>
</dbReference>
<name>A0A447CU09_9BRAD</name>
<dbReference type="Gene3D" id="3.40.50.200">
    <property type="entry name" value="Peptidase S8/S53 domain"/>
    <property type="match status" value="1"/>
</dbReference>
<sequence>MPEKRPPGQRTPRRPARDTKPRRATTRDTRSAKPTKAKAAPRKATASKASKTRAARPRAAMPTAAELASTDALLQQILATVRPIALTGLTAPAAPRPRAMAALMASDRLATRLSAMPAAEPAAMQELAVRTRPAMDPRLQLALLNQRSGKRMLALSSTPGGDEIAVVARVTSVEDWRALPDVFPASELGRAADGSFIVTGRIPIGRIEAVHAAAPVLSLKASQPVHPALAQTVTAMGCRPDLLPPTASPEGGAGVVVGVVDFGCDFAHRNFRTRDGATRLIALWDQSGIARPDSPFGYGRVYGRAEIDAALRSRDPYATLGYGPPPDSPYQIGTHGTHVADIAAGNGNGSGQPGLAPQADIVFVEVASTDIAWEGPDMVGQSFGDSVQLLEAVRFVFDTAGDRPCVCNLSLGTNGGPHDGTSLVEQGLDALVREKPNRAVVIAASNSQDDGIHTSGQVPGAGNHDVVWSHGVSGGGELELWYAGDRRLEVTLLAPDGTTFGPLAPGASLPVGSPGQIAIFLSSRLADPNNRDNVIGIWLAAGLPTGAWTVRLRSLDGQPVDYHAWIERDDRAQSSFAAPVPTHTLGSISTGHETIVVGSYDAHKPTLPLSYFSSAGPTRDGRSKPEVSAPGHDVMAARSRTGGGVTRKSGTSMAAPAVTGLIALVYAEAQRNGHDLSIDDLRQRLIDHVLTAPPALDAGGWDARYGYGRASGGAVAEAGAARVRRRRVA</sequence>
<evidence type="ECO:0000313" key="9">
    <source>
        <dbReference type="EMBL" id="VCU08747.1"/>
    </source>
</evidence>
<evidence type="ECO:0000256" key="6">
    <source>
        <dbReference type="PROSITE-ProRule" id="PRU01240"/>
    </source>
</evidence>
<evidence type="ECO:0000256" key="3">
    <source>
        <dbReference type="ARBA" id="ARBA00022801"/>
    </source>
</evidence>